<dbReference type="Pfam" id="PF03767">
    <property type="entry name" value="Acid_phosphat_B"/>
    <property type="match status" value="2"/>
</dbReference>
<feature type="transmembrane region" description="Helical" evidence="3">
    <location>
        <begin position="16"/>
        <end position="34"/>
    </location>
</feature>
<evidence type="ECO:0000256" key="2">
    <source>
        <dbReference type="SAM" id="MobiDB-lite"/>
    </source>
</evidence>
<dbReference type="InterPro" id="IPR005519">
    <property type="entry name" value="Acid_phosphat_B-like"/>
</dbReference>
<feature type="region of interest" description="Disordered" evidence="2">
    <location>
        <begin position="82"/>
        <end position="172"/>
    </location>
</feature>
<feature type="transmembrane region" description="Helical" evidence="3">
    <location>
        <begin position="41"/>
        <end position="57"/>
    </location>
</feature>
<comment type="caution">
    <text evidence="4">The sequence shown here is derived from an EMBL/GenBank/DDBJ whole genome shotgun (WGS) entry which is preliminary data.</text>
</comment>
<dbReference type="InterPro" id="IPR036412">
    <property type="entry name" value="HAD-like_sf"/>
</dbReference>
<keyword evidence="3" id="KW-0472">Membrane</keyword>
<dbReference type="Gene3D" id="3.40.50.1000">
    <property type="entry name" value="HAD superfamily/HAD-like"/>
    <property type="match status" value="2"/>
</dbReference>
<dbReference type="SUPFAM" id="SSF56784">
    <property type="entry name" value="HAD-like"/>
    <property type="match status" value="2"/>
</dbReference>
<evidence type="ECO:0000313" key="5">
    <source>
        <dbReference type="Proteomes" id="UP000269974"/>
    </source>
</evidence>
<dbReference type="AlphaFoldDB" id="A0A7Z8Y9M9"/>
<protein>
    <submittedName>
        <fullName evidence="4">Plant acid phosphatase</fullName>
    </submittedName>
</protein>
<reference evidence="4 5" key="1">
    <citation type="submission" date="2018-11" db="EMBL/GenBank/DDBJ databases">
        <authorList>
            <consortium name="Pathogen Informatics"/>
        </authorList>
    </citation>
    <scope>NUCLEOTIDE SEQUENCE [LARGE SCALE GENOMIC DNA]</scope>
    <source>
        <strain evidence="4 5">NCTC10327</strain>
    </source>
</reference>
<evidence type="ECO:0000313" key="4">
    <source>
        <dbReference type="EMBL" id="VDG76856.1"/>
    </source>
</evidence>
<proteinExistence type="predicted"/>
<dbReference type="InterPro" id="IPR023214">
    <property type="entry name" value="HAD_sf"/>
</dbReference>
<organism evidence="4 5">
    <name type="scientific">Actinobaculum suis</name>
    <dbReference type="NCBI Taxonomy" id="1657"/>
    <lineage>
        <taxon>Bacteria</taxon>
        <taxon>Bacillati</taxon>
        <taxon>Actinomycetota</taxon>
        <taxon>Actinomycetes</taxon>
        <taxon>Actinomycetales</taxon>
        <taxon>Actinomycetaceae</taxon>
        <taxon>Actinobaculum</taxon>
    </lineage>
</organism>
<dbReference type="PANTHER" id="PTHR31284:SF10">
    <property type="entry name" value="ACID PHOSPHATASE-LIKE PROTEIN"/>
    <property type="match status" value="1"/>
</dbReference>
<name>A0A7Z8Y9M9_9ACTO</name>
<sequence>MVPSYCVKDLVQSGPLLLGMILLAVVLIAVGLAVRGRRRTAVAASAACLLALLPFTGPDANASANAPQRDCPAGYHYDASKAHKAAGKAPASKPAGPAKSQPAAAPGTGAKAPNNGPVAGGGETGGQTDVQAGAQTDNPAGKPVGGQTGKEGDSPQQPGANPAPATPVDRPAADESWMSVPRTYTLQADGSSGKTLAGDEILNWDIMKKTVRAYYGAGADGVANKTSSPYISEMTALTAQKTPEIAAACKAAVNAGERPAVVLDTDDTTLWTYDMEDSYMHFFFSQAKQDAYFAEHMLPATPGMVQLVQEVRASGCEIIGLTGRKDNEKAHTLENLRVAGYVDAAGNPLFTPDLFFTKFVAGAPLPDYLVAQGRCDTKAGKCTTVQYKAGTREYLRDERGYRIVANIGDQWSDLQGGRADSWIKLPNPSYYLPSPNLDAESKAHDDAAGMDPATVTYTVAADGSTGKAAGVRGDSIPNVDVVKATIRQYYAAHRDDTGKMVANREDSPYIRETKAKHAAAAQDVRGKCAAAAARGEKPAIVLDMDDTALWMYDMEEAMEFNFSPAFQEQYLKTDYHSMPAVPGMVDVVQEARAGGCDFIGLTGRSEDYRDVTLRNLSEAGYPAPTQLFLKASSKREKLPSYVSCEKEKCTTVEFKSSTRRHLENDLGYRIVANFGDQYSDLRGGYADNTYKIPNPTYYLP</sequence>
<feature type="compositionally biased region" description="Polar residues" evidence="2">
    <location>
        <begin position="126"/>
        <end position="138"/>
    </location>
</feature>
<feature type="compositionally biased region" description="Low complexity" evidence="2">
    <location>
        <begin position="87"/>
        <end position="117"/>
    </location>
</feature>
<keyword evidence="3" id="KW-0812">Transmembrane</keyword>
<dbReference type="EMBL" id="UYIO01000001">
    <property type="protein sequence ID" value="VDG76856.1"/>
    <property type="molecule type" value="Genomic_DNA"/>
</dbReference>
<accession>A0A7Z8Y9M9</accession>
<evidence type="ECO:0000256" key="3">
    <source>
        <dbReference type="SAM" id="Phobius"/>
    </source>
</evidence>
<keyword evidence="3" id="KW-1133">Transmembrane helix</keyword>
<evidence type="ECO:0000256" key="1">
    <source>
        <dbReference type="ARBA" id="ARBA00022729"/>
    </source>
</evidence>
<keyword evidence="1" id="KW-0732">Signal</keyword>
<dbReference type="PANTHER" id="PTHR31284">
    <property type="entry name" value="ACID PHOSPHATASE-LIKE PROTEIN"/>
    <property type="match status" value="1"/>
</dbReference>
<gene>
    <name evidence="4" type="ORF">NCTC10327_01489</name>
</gene>
<dbReference type="Proteomes" id="UP000269974">
    <property type="component" value="Unassembled WGS sequence"/>
</dbReference>